<evidence type="ECO:0000313" key="2">
    <source>
        <dbReference type="EMBL" id="MBP2369641.1"/>
    </source>
</evidence>
<dbReference type="EMBL" id="JAGINU010000001">
    <property type="protein sequence ID" value="MBP2369641.1"/>
    <property type="molecule type" value="Genomic_DNA"/>
</dbReference>
<gene>
    <name evidence="2" type="ORF">JOF36_005337</name>
</gene>
<sequence length="168" mass="18751">MRGADTVGRDSRGYDAGKKVNGRKRFIVTDTLGLLLTVMVCSAGRQDRDGAKTALLGAYLATTVRFVFADAGFAGRLVDWAQTIVGTTIEIVRKPAGQRGFVVIPRRWAVERSLAWLTAHRRLARDYERHRATSEAMIRWAAINTMTRRLARGGPATRQQRRTFTQTS</sequence>
<feature type="domain" description="Transposase IS4-like" evidence="1">
    <location>
        <begin position="9"/>
        <end position="142"/>
    </location>
</feature>
<dbReference type="Pfam" id="PF01609">
    <property type="entry name" value="DDE_Tnp_1"/>
    <property type="match status" value="1"/>
</dbReference>
<evidence type="ECO:0000259" key="1">
    <source>
        <dbReference type="Pfam" id="PF01609"/>
    </source>
</evidence>
<proteinExistence type="predicted"/>
<dbReference type="PANTHER" id="PTHR30007">
    <property type="entry name" value="PHP DOMAIN PROTEIN"/>
    <property type="match status" value="1"/>
</dbReference>
<organism evidence="2 3">
    <name type="scientific">Pseudonocardia parietis</name>
    <dbReference type="NCBI Taxonomy" id="570936"/>
    <lineage>
        <taxon>Bacteria</taxon>
        <taxon>Bacillati</taxon>
        <taxon>Actinomycetota</taxon>
        <taxon>Actinomycetes</taxon>
        <taxon>Pseudonocardiales</taxon>
        <taxon>Pseudonocardiaceae</taxon>
        <taxon>Pseudonocardia</taxon>
    </lineage>
</organism>
<dbReference type="InterPro" id="IPR002559">
    <property type="entry name" value="Transposase_11"/>
</dbReference>
<name>A0ABS4W0T2_9PSEU</name>
<dbReference type="PANTHER" id="PTHR30007:SF0">
    <property type="entry name" value="TRANSPOSASE"/>
    <property type="match status" value="1"/>
</dbReference>
<evidence type="ECO:0000313" key="3">
    <source>
        <dbReference type="Proteomes" id="UP001519295"/>
    </source>
</evidence>
<protein>
    <submittedName>
        <fullName evidence="2">Transposase</fullName>
    </submittedName>
</protein>
<dbReference type="Proteomes" id="UP001519295">
    <property type="component" value="Unassembled WGS sequence"/>
</dbReference>
<comment type="caution">
    <text evidence="2">The sequence shown here is derived from an EMBL/GenBank/DDBJ whole genome shotgun (WGS) entry which is preliminary data.</text>
</comment>
<reference evidence="2 3" key="1">
    <citation type="submission" date="2021-03" db="EMBL/GenBank/DDBJ databases">
        <title>Sequencing the genomes of 1000 actinobacteria strains.</title>
        <authorList>
            <person name="Klenk H.-P."/>
        </authorList>
    </citation>
    <scope>NUCLEOTIDE SEQUENCE [LARGE SCALE GENOMIC DNA]</scope>
    <source>
        <strain evidence="2 3">DSM 45256</strain>
    </source>
</reference>
<accession>A0ABS4W0T2</accession>
<keyword evidence="3" id="KW-1185">Reference proteome</keyword>